<accession>A0A941ESU0</accession>
<organism evidence="1 2">
    <name type="scientific">Actinospica durhamensis</name>
    <dbReference type="NCBI Taxonomy" id="1508375"/>
    <lineage>
        <taxon>Bacteria</taxon>
        <taxon>Bacillati</taxon>
        <taxon>Actinomycetota</taxon>
        <taxon>Actinomycetes</taxon>
        <taxon>Catenulisporales</taxon>
        <taxon>Actinospicaceae</taxon>
        <taxon>Actinospica</taxon>
    </lineage>
</organism>
<reference evidence="1" key="1">
    <citation type="submission" date="2021-04" db="EMBL/GenBank/DDBJ databases">
        <title>Genome based classification of Actinospica acidithermotolerans sp. nov., an actinobacterium isolated from an Indonesian hot spring.</title>
        <authorList>
            <person name="Kusuma A.B."/>
            <person name="Putra K.E."/>
            <person name="Nafisah S."/>
            <person name="Loh J."/>
            <person name="Nouioui I."/>
            <person name="Goodfellow M."/>
        </authorList>
    </citation>
    <scope>NUCLEOTIDE SEQUENCE</scope>
    <source>
        <strain evidence="1">CSCA 57</strain>
    </source>
</reference>
<sequence length="165" mass="17300">MRVYLPGTIGLLERLRQEGTVPASTGYAVTEALRAWYLEGDEEELEYAAMTAAARASLRLLALEPELAEARTLRVVLAADVADSRVVASGAEPEDPGVIELTGSVALADIASLHVDEAGARAAVRAALAALPAAGEGDPDAGLAVDAVEDFDLLWYASQELRDLV</sequence>
<name>A0A941ESU0_9ACTN</name>
<keyword evidence="2" id="KW-1185">Reference proteome</keyword>
<dbReference type="Pfam" id="PF21853">
    <property type="entry name" value="DUF6912"/>
    <property type="match status" value="1"/>
</dbReference>
<dbReference type="EMBL" id="JAGSOG010000111">
    <property type="protein sequence ID" value="MBR7835822.1"/>
    <property type="molecule type" value="Genomic_DNA"/>
</dbReference>
<dbReference type="AlphaFoldDB" id="A0A941ESU0"/>
<dbReference type="RefSeq" id="WP_212530314.1">
    <property type="nucleotide sequence ID" value="NZ_JAGSOG010000111.1"/>
</dbReference>
<evidence type="ECO:0000313" key="1">
    <source>
        <dbReference type="EMBL" id="MBR7835822.1"/>
    </source>
</evidence>
<dbReference type="Proteomes" id="UP000675781">
    <property type="component" value="Unassembled WGS sequence"/>
</dbReference>
<protein>
    <submittedName>
        <fullName evidence="1">Uncharacterized protein</fullName>
    </submittedName>
</protein>
<proteinExistence type="predicted"/>
<evidence type="ECO:0000313" key="2">
    <source>
        <dbReference type="Proteomes" id="UP000675781"/>
    </source>
</evidence>
<comment type="caution">
    <text evidence="1">The sequence shown here is derived from an EMBL/GenBank/DDBJ whole genome shotgun (WGS) entry which is preliminary data.</text>
</comment>
<gene>
    <name evidence="1" type="ORF">KDL01_21290</name>
</gene>
<dbReference type="InterPro" id="IPR054206">
    <property type="entry name" value="DUF6912"/>
</dbReference>